<sequence length="713" mass="78825">MCSKCYQEFLKNEEPAQTSKNVPGAYAPLATSQSTLLNDLDMLKKTSLPRSGTFSLGVETATSKNTQRTVNRCLKCRKRVGLTGFQCRCEGLFCAFHRYSDQHDCTFDYRQQGQEQIARDNPEYTLTRICLFCIYLTKNGLPPSAHPLLRHRSGSAPAILTVSTPNSAHTVCFFARTWRACARRLPIVRVLCHIDVSIALSFVTDTFWSIAALLRGDGAEVKWSIFIHQPLLLARKLSYAVISASAEWVRQRLLPPPLQHCIGPGRRAGRQAGSQLASRAVQRLALARYAPARMRTIGASAGFSLTYAHTHTPHHLRALLQMGHSASTKSLTSSLILVKLAWSDILAEKARVRKNCTDEEAAACSPGSCRVAPRHLPETYTCTCTPTTYLTREFTPEKKPPFVVSCKPRPYDPCQVCHEQHTFKCTKVASDRALCHCYSEYSVTTHCHSLKNGCQDVPAGSSLSGNAACRIDNGNLCIPILGSERYKCVCLRPFRSSKTLKFPNCLGEIESPCDNQLCVGFNPAQPSGPEITPHRVIAAAGLGSSGDEHAACDGNSSCKCPANWFGDHCASWRGGPERNSWTAWSPCYPHCVDANIFSGKAGISGVGYRASQAFCTVRETRVCEGTFKEWKRCKIQTLCTGEKRKTFEIAPEVALAVDNLLLKYTDEKPLISLPQEEKQYLLAIFISVVIIGFVISTIFVEIVNKFRGTKEQF</sequence>
<evidence type="ECO:0000259" key="6">
    <source>
        <dbReference type="PROSITE" id="PS51039"/>
    </source>
</evidence>
<dbReference type="GO" id="GO:0008270">
    <property type="term" value="F:zinc ion binding"/>
    <property type="evidence" value="ECO:0007669"/>
    <property type="project" value="UniProtKB-KW"/>
</dbReference>
<keyword evidence="1" id="KW-0479">Metal-binding</keyword>
<evidence type="ECO:0000256" key="1">
    <source>
        <dbReference type="ARBA" id="ARBA00022723"/>
    </source>
</evidence>
<keyword evidence="5" id="KW-1133">Transmembrane helix</keyword>
<keyword evidence="8" id="KW-1185">Reference proteome</keyword>
<dbReference type="PROSITE" id="PS51039">
    <property type="entry name" value="ZF_AN1"/>
    <property type="match status" value="1"/>
</dbReference>
<evidence type="ECO:0000256" key="3">
    <source>
        <dbReference type="ARBA" id="ARBA00022833"/>
    </source>
</evidence>
<gene>
    <name evidence="7" type="ORF">MCOS_LOCUS5134</name>
</gene>
<dbReference type="PANTHER" id="PTHR10634">
    <property type="entry name" value="AN1-TYPE ZINC FINGER PROTEIN"/>
    <property type="match status" value="1"/>
</dbReference>
<dbReference type="InterPro" id="IPR050652">
    <property type="entry name" value="AN1_A20_ZnFinger"/>
</dbReference>
<protein>
    <recommendedName>
        <fullName evidence="6">AN1-type domain-containing protein</fullName>
    </recommendedName>
</protein>
<keyword evidence="5" id="KW-0472">Membrane</keyword>
<evidence type="ECO:0000256" key="2">
    <source>
        <dbReference type="ARBA" id="ARBA00022771"/>
    </source>
</evidence>
<dbReference type="AlphaFoldDB" id="A0A0R3UDX1"/>
<keyword evidence="2 4" id="KW-0863">Zinc-finger</keyword>
<keyword evidence="5" id="KW-0812">Transmembrane</keyword>
<evidence type="ECO:0000313" key="8">
    <source>
        <dbReference type="Proteomes" id="UP000267029"/>
    </source>
</evidence>
<dbReference type="STRING" id="53468.A0A0R3UDX1"/>
<keyword evidence="3" id="KW-0862">Zinc</keyword>
<dbReference type="FunFam" id="4.10.1110.10:FF:000001">
    <property type="entry name" value="Zinc finger AN1-type containing 6"/>
    <property type="match status" value="1"/>
</dbReference>
<proteinExistence type="predicted"/>
<feature type="domain" description="AN1-type" evidence="6">
    <location>
        <begin position="67"/>
        <end position="113"/>
    </location>
</feature>
<name>A0A0R3UDX1_MESCO</name>
<evidence type="ECO:0000256" key="5">
    <source>
        <dbReference type="SAM" id="Phobius"/>
    </source>
</evidence>
<dbReference type="Pfam" id="PF01428">
    <property type="entry name" value="zf-AN1"/>
    <property type="match status" value="1"/>
</dbReference>
<dbReference type="OrthoDB" id="6219663at2759"/>
<dbReference type="InterPro" id="IPR000058">
    <property type="entry name" value="Znf_AN1"/>
</dbReference>
<dbReference type="EMBL" id="UXSR01005181">
    <property type="protein sequence ID" value="VDD79131.1"/>
    <property type="molecule type" value="Genomic_DNA"/>
</dbReference>
<feature type="transmembrane region" description="Helical" evidence="5">
    <location>
        <begin position="680"/>
        <end position="703"/>
    </location>
</feature>
<dbReference type="SMART" id="SM00154">
    <property type="entry name" value="ZnF_AN1"/>
    <property type="match status" value="1"/>
</dbReference>
<accession>A0A0R3UDX1</accession>
<evidence type="ECO:0000313" key="7">
    <source>
        <dbReference type="EMBL" id="VDD79131.1"/>
    </source>
</evidence>
<dbReference type="InterPro" id="IPR035896">
    <property type="entry name" value="AN1-like_Znf"/>
</dbReference>
<dbReference type="SUPFAM" id="SSF118310">
    <property type="entry name" value="AN1-like Zinc finger"/>
    <property type="match status" value="1"/>
</dbReference>
<evidence type="ECO:0000256" key="4">
    <source>
        <dbReference type="PROSITE-ProRule" id="PRU00449"/>
    </source>
</evidence>
<dbReference type="Gene3D" id="4.10.1110.10">
    <property type="entry name" value="AN1-like Zinc finger"/>
    <property type="match status" value="1"/>
</dbReference>
<dbReference type="Proteomes" id="UP000267029">
    <property type="component" value="Unassembled WGS sequence"/>
</dbReference>
<reference evidence="7 8" key="1">
    <citation type="submission" date="2018-10" db="EMBL/GenBank/DDBJ databases">
        <authorList>
            <consortium name="Pathogen Informatics"/>
        </authorList>
    </citation>
    <scope>NUCLEOTIDE SEQUENCE [LARGE SCALE GENOMIC DNA]</scope>
</reference>
<organism evidence="7 8">
    <name type="scientific">Mesocestoides corti</name>
    <name type="common">Flatworm</name>
    <dbReference type="NCBI Taxonomy" id="53468"/>
    <lineage>
        <taxon>Eukaryota</taxon>
        <taxon>Metazoa</taxon>
        <taxon>Spiralia</taxon>
        <taxon>Lophotrochozoa</taxon>
        <taxon>Platyhelminthes</taxon>
        <taxon>Cestoda</taxon>
        <taxon>Eucestoda</taxon>
        <taxon>Cyclophyllidea</taxon>
        <taxon>Mesocestoididae</taxon>
        <taxon>Mesocestoides</taxon>
    </lineage>
</organism>